<keyword evidence="3" id="KW-0378">Hydrolase</keyword>
<dbReference type="Gene3D" id="3.40.50.10810">
    <property type="entry name" value="Tandem AAA-ATPase domain"/>
    <property type="match status" value="1"/>
</dbReference>
<protein>
    <recommendedName>
        <fullName evidence="11">DNA repair and recombination protein RAD54</fullName>
    </recommendedName>
</protein>
<dbReference type="Gene3D" id="3.40.50.300">
    <property type="entry name" value="P-loop containing nucleotide triphosphate hydrolases"/>
    <property type="match status" value="1"/>
</dbReference>
<dbReference type="InterPro" id="IPR038718">
    <property type="entry name" value="SNF2-like_sf"/>
</dbReference>
<evidence type="ECO:0000256" key="2">
    <source>
        <dbReference type="ARBA" id="ARBA00022741"/>
    </source>
</evidence>
<dbReference type="GO" id="GO:0005524">
    <property type="term" value="F:ATP binding"/>
    <property type="evidence" value="ECO:0007669"/>
    <property type="project" value="UniProtKB-KW"/>
</dbReference>
<evidence type="ECO:0000259" key="7">
    <source>
        <dbReference type="PROSITE" id="PS51192"/>
    </source>
</evidence>
<dbReference type="GO" id="GO:0005634">
    <property type="term" value="C:nucleus"/>
    <property type="evidence" value="ECO:0007669"/>
    <property type="project" value="TreeGrafter"/>
</dbReference>
<feature type="domain" description="Helicase ATP-binding" evidence="7">
    <location>
        <begin position="237"/>
        <end position="415"/>
    </location>
</feature>
<feature type="compositionally biased region" description="Basic and acidic residues" evidence="6">
    <location>
        <begin position="174"/>
        <end position="188"/>
    </location>
</feature>
<evidence type="ECO:0008006" key="11">
    <source>
        <dbReference type="Google" id="ProtNLM"/>
    </source>
</evidence>
<dbReference type="EMBL" id="MBFT01000433">
    <property type="protein sequence ID" value="PVU91243.1"/>
    <property type="molecule type" value="Genomic_DNA"/>
</dbReference>
<sequence length="835" mass="93507">MLKTQGSTSIQKPFGVGGGHLSKPFRSPMVSRGSSDSKDYKARACKPSLKNTFPIKKHPPVVLGVKRPLIEQENLPVPDKKLKDNKESLDGDTQIERPIFSVQKKLFSAFRSPMRIANNNQDASNSTDGSPSPTQIVGKNSVINLGVRRKIVQNLGPRHDPNAEDAVVLYNPEDNPKKPESPKEEPPQKKSLASILSKASGLSEKKEVHVVVDPILGKKLRPHQVEGVKFLYDCVTGRKVENAQGCIMADEMGLGKTLQCIALLWTLLKQSPEPGKPTIDKCIIVCPSSLVKNWESELVKWIGSIRLTPLTCDNKGSKDKVEKELRNFVVSKGRMNMKPVLIISYETLRMYTPILKKGNYGLLLCDEGHRLKNGTSQTFTALTSLPVNRRVILTGTPVQNDLTEYFSLLNFANPGLLGETHEFRKNFEIPILRGRDSEATDKEKEISDKKLSELALVANKVIIRRTNDLLSKYLPIKYEHVVFCPLEKTQTDLYESYIKGKAVRKLLSNEGGKAQGGDTSLQAITLLKKLCNHPSLLNLPNDIEGSENILPEEYFNLSMQSANSKEKRRGGGNVNYGGNKKASFHPKWSGKMSLLDRMLVKMSKSPEKDKIVLISNYTQTLDLFEELCRSRGLGYLRLDGSLSIPKRMQLVDQFNNPNGGHMVFLLSSKAGGCGLNLVGANRLVLFDPDWNPASDQQALARVWRDGQKKTCYIYRFISTGTIEEKIFQRQSHKLSISSCVVDEKDGVERHFSREQMKELFKSKLRGTTECETHDTFKCKRCVNGRQFTRAPEPMGYGDSSSWDHFSRADISKAQDMLLKACAGDDISYVFQYKSH</sequence>
<dbReference type="GO" id="GO:0045003">
    <property type="term" value="P:double-strand break repair via synthesis-dependent strand annealing"/>
    <property type="evidence" value="ECO:0007669"/>
    <property type="project" value="TreeGrafter"/>
</dbReference>
<comment type="caution">
    <text evidence="9">The sequence shown here is derived from an EMBL/GenBank/DDBJ whole genome shotgun (WGS) entry which is preliminary data.</text>
</comment>
<evidence type="ECO:0000256" key="6">
    <source>
        <dbReference type="SAM" id="MobiDB-lite"/>
    </source>
</evidence>
<dbReference type="GO" id="GO:0004386">
    <property type="term" value="F:helicase activity"/>
    <property type="evidence" value="ECO:0007669"/>
    <property type="project" value="UniProtKB-KW"/>
</dbReference>
<dbReference type="AlphaFoldDB" id="A0A2T9YFY8"/>
<dbReference type="InterPro" id="IPR049730">
    <property type="entry name" value="SNF2/RAD54-like_C"/>
</dbReference>
<dbReference type="FunFam" id="3.40.50.300:FF:000332">
    <property type="entry name" value="DNA repair and recombination protein RAD54-like"/>
    <property type="match status" value="1"/>
</dbReference>
<keyword evidence="10" id="KW-1185">Reference proteome</keyword>
<dbReference type="GO" id="GO:0015616">
    <property type="term" value="F:DNA translocase activity"/>
    <property type="evidence" value="ECO:0007669"/>
    <property type="project" value="TreeGrafter"/>
</dbReference>
<dbReference type="Gene3D" id="1.20.120.850">
    <property type="entry name" value="SWI2/SNF2 ATPases, N-terminal domain"/>
    <property type="match status" value="1"/>
</dbReference>
<gene>
    <name evidence="9" type="ORF">BB559_004224</name>
</gene>
<dbReference type="PANTHER" id="PTHR45629">
    <property type="entry name" value="SNF2/RAD54 FAMILY MEMBER"/>
    <property type="match status" value="1"/>
</dbReference>
<dbReference type="GO" id="GO:0007131">
    <property type="term" value="P:reciprocal meiotic recombination"/>
    <property type="evidence" value="ECO:0007669"/>
    <property type="project" value="TreeGrafter"/>
</dbReference>
<dbReference type="OrthoDB" id="413460at2759"/>
<dbReference type="SUPFAM" id="SSF52540">
    <property type="entry name" value="P-loop containing nucleoside triphosphate hydrolases"/>
    <property type="match status" value="2"/>
</dbReference>
<keyword evidence="1" id="KW-0597">Phosphoprotein</keyword>
<feature type="region of interest" description="Disordered" evidence="6">
    <location>
        <begin position="1"/>
        <end position="53"/>
    </location>
</feature>
<evidence type="ECO:0000259" key="8">
    <source>
        <dbReference type="PROSITE" id="PS51194"/>
    </source>
</evidence>
<keyword evidence="2" id="KW-0547">Nucleotide-binding</keyword>
<keyword evidence="4" id="KW-0347">Helicase</keyword>
<accession>A0A2T9YFY8</accession>
<evidence type="ECO:0000256" key="5">
    <source>
        <dbReference type="ARBA" id="ARBA00022840"/>
    </source>
</evidence>
<dbReference type="PROSITE" id="PS51194">
    <property type="entry name" value="HELICASE_CTER"/>
    <property type="match status" value="1"/>
</dbReference>
<evidence type="ECO:0000256" key="1">
    <source>
        <dbReference type="ARBA" id="ARBA00022553"/>
    </source>
</evidence>
<dbReference type="STRING" id="61424.A0A2T9YFY8"/>
<evidence type="ECO:0000256" key="3">
    <source>
        <dbReference type="ARBA" id="ARBA00022801"/>
    </source>
</evidence>
<name>A0A2T9YFY8_9FUNG</name>
<dbReference type="GO" id="GO:0016787">
    <property type="term" value="F:hydrolase activity"/>
    <property type="evidence" value="ECO:0007669"/>
    <property type="project" value="UniProtKB-KW"/>
</dbReference>
<proteinExistence type="predicted"/>
<dbReference type="Proteomes" id="UP000245699">
    <property type="component" value="Unassembled WGS sequence"/>
</dbReference>
<reference evidence="9 10" key="1">
    <citation type="journal article" date="2018" name="MBio">
        <title>Comparative Genomics Reveals the Core Gene Toolbox for the Fungus-Insect Symbiosis.</title>
        <authorList>
            <person name="Wang Y."/>
            <person name="Stata M."/>
            <person name="Wang W."/>
            <person name="Stajich J.E."/>
            <person name="White M.M."/>
            <person name="Moncalvo J.M."/>
        </authorList>
    </citation>
    <scope>NUCLEOTIDE SEQUENCE [LARGE SCALE GENOMIC DNA]</scope>
    <source>
        <strain evidence="9 10">AUS-77-4</strain>
    </source>
</reference>
<dbReference type="PANTHER" id="PTHR45629:SF7">
    <property type="entry name" value="DNA EXCISION REPAIR PROTEIN ERCC-6-RELATED"/>
    <property type="match status" value="1"/>
</dbReference>
<feature type="domain" description="Helicase C-terminal" evidence="8">
    <location>
        <begin position="594"/>
        <end position="747"/>
    </location>
</feature>
<feature type="region of interest" description="Disordered" evidence="6">
    <location>
        <begin position="118"/>
        <end position="137"/>
    </location>
</feature>
<feature type="compositionally biased region" description="Polar residues" evidence="6">
    <location>
        <begin position="1"/>
        <end position="11"/>
    </location>
</feature>
<organism evidence="9 10">
    <name type="scientific">Furculomyces boomerangus</name>
    <dbReference type="NCBI Taxonomy" id="61424"/>
    <lineage>
        <taxon>Eukaryota</taxon>
        <taxon>Fungi</taxon>
        <taxon>Fungi incertae sedis</taxon>
        <taxon>Zoopagomycota</taxon>
        <taxon>Kickxellomycotina</taxon>
        <taxon>Harpellomycetes</taxon>
        <taxon>Harpellales</taxon>
        <taxon>Harpellaceae</taxon>
        <taxon>Furculomyces</taxon>
    </lineage>
</organism>
<dbReference type="FunFam" id="3.40.50.10810:FF:000010">
    <property type="entry name" value="DNA repair and recombination protein RAD54-like"/>
    <property type="match status" value="1"/>
</dbReference>
<dbReference type="InterPro" id="IPR014001">
    <property type="entry name" value="Helicase_ATP-bd"/>
</dbReference>
<dbReference type="InterPro" id="IPR001650">
    <property type="entry name" value="Helicase_C-like"/>
</dbReference>
<evidence type="ECO:0000313" key="10">
    <source>
        <dbReference type="Proteomes" id="UP000245699"/>
    </source>
</evidence>
<dbReference type="SMART" id="SM00487">
    <property type="entry name" value="DEXDc"/>
    <property type="match status" value="1"/>
</dbReference>
<dbReference type="InterPro" id="IPR027417">
    <property type="entry name" value="P-loop_NTPase"/>
</dbReference>
<evidence type="ECO:0000256" key="4">
    <source>
        <dbReference type="ARBA" id="ARBA00022806"/>
    </source>
</evidence>
<dbReference type="CDD" id="cd18793">
    <property type="entry name" value="SF2_C_SNF"/>
    <property type="match status" value="1"/>
</dbReference>
<dbReference type="SMART" id="SM00490">
    <property type="entry name" value="HELICc"/>
    <property type="match status" value="1"/>
</dbReference>
<dbReference type="Pfam" id="PF00271">
    <property type="entry name" value="Helicase_C"/>
    <property type="match status" value="1"/>
</dbReference>
<dbReference type="PROSITE" id="PS51192">
    <property type="entry name" value="HELICASE_ATP_BIND_1"/>
    <property type="match status" value="1"/>
</dbReference>
<feature type="region of interest" description="Disordered" evidence="6">
    <location>
        <begin position="170"/>
        <end position="194"/>
    </location>
</feature>
<evidence type="ECO:0000313" key="9">
    <source>
        <dbReference type="EMBL" id="PVU91243.1"/>
    </source>
</evidence>
<dbReference type="InterPro" id="IPR000330">
    <property type="entry name" value="SNF2_N"/>
</dbReference>
<dbReference type="InterPro" id="IPR050496">
    <property type="entry name" value="SNF2_RAD54_helicase_repair"/>
</dbReference>
<keyword evidence="5" id="KW-0067">ATP-binding</keyword>
<dbReference type="Pfam" id="PF00176">
    <property type="entry name" value="SNF2-rel_dom"/>
    <property type="match status" value="1"/>
</dbReference>